<proteinExistence type="predicted"/>
<protein>
    <submittedName>
        <fullName evidence="1">Uncharacterized protein</fullName>
    </submittedName>
</protein>
<evidence type="ECO:0000313" key="2">
    <source>
        <dbReference type="Proteomes" id="UP001203607"/>
    </source>
</evidence>
<dbReference type="EMBL" id="JAMFMA010000002">
    <property type="protein sequence ID" value="MCL6273852.1"/>
    <property type="molecule type" value="Genomic_DNA"/>
</dbReference>
<reference evidence="1 2" key="1">
    <citation type="submission" date="2022-05" db="EMBL/GenBank/DDBJ databases">
        <authorList>
            <person name="Park J.-S."/>
        </authorList>
    </citation>
    <scope>NUCLEOTIDE SEQUENCE [LARGE SCALE GENOMIC DNA]</scope>
    <source>
        <strain evidence="1 2">2012CJ35-5</strain>
    </source>
</reference>
<evidence type="ECO:0000313" key="1">
    <source>
        <dbReference type="EMBL" id="MCL6273852.1"/>
    </source>
</evidence>
<gene>
    <name evidence="1" type="ORF">M3P19_07525</name>
</gene>
<name>A0ABT0PR34_9FLAO</name>
<dbReference type="RefSeq" id="WP_249657042.1">
    <property type="nucleotide sequence ID" value="NZ_JAMFMA010000002.1"/>
</dbReference>
<sequence length="75" mass="8566">MTEDLLAKAKEFENRTLSHMSTSDRVAASREAKALILSINEIYKETKDSNLMDVMKALTEKKRKIEKRLKGTPLV</sequence>
<dbReference type="Proteomes" id="UP001203607">
    <property type="component" value="Unassembled WGS sequence"/>
</dbReference>
<keyword evidence="2" id="KW-1185">Reference proteome</keyword>
<organism evidence="1 2">
    <name type="scientific">Flagellimonas spongiicola</name>
    <dbReference type="NCBI Taxonomy" id="2942208"/>
    <lineage>
        <taxon>Bacteria</taxon>
        <taxon>Pseudomonadati</taxon>
        <taxon>Bacteroidota</taxon>
        <taxon>Flavobacteriia</taxon>
        <taxon>Flavobacteriales</taxon>
        <taxon>Flavobacteriaceae</taxon>
        <taxon>Flagellimonas</taxon>
    </lineage>
</organism>
<comment type="caution">
    <text evidence="1">The sequence shown here is derived from an EMBL/GenBank/DDBJ whole genome shotgun (WGS) entry which is preliminary data.</text>
</comment>
<accession>A0ABT0PR34</accession>